<evidence type="ECO:0000313" key="3">
    <source>
        <dbReference type="Proteomes" id="UP000271031"/>
    </source>
</evidence>
<feature type="transmembrane region" description="Helical" evidence="1">
    <location>
        <begin position="12"/>
        <end position="31"/>
    </location>
</feature>
<dbReference type="Proteomes" id="UP000271031">
    <property type="component" value="Unassembled WGS sequence"/>
</dbReference>
<dbReference type="AlphaFoldDB" id="A0A3M8DI03"/>
<keyword evidence="1" id="KW-0812">Transmembrane</keyword>
<evidence type="ECO:0000256" key="1">
    <source>
        <dbReference type="SAM" id="Phobius"/>
    </source>
</evidence>
<name>A0A3M8DI03_9BACL</name>
<comment type="caution">
    <text evidence="2">The sequence shown here is derived from an EMBL/GenBank/DDBJ whole genome shotgun (WGS) entry which is preliminary data.</text>
</comment>
<keyword evidence="1" id="KW-0472">Membrane</keyword>
<dbReference type="OrthoDB" id="195502at2"/>
<feature type="transmembrane region" description="Helical" evidence="1">
    <location>
        <begin position="191"/>
        <end position="209"/>
    </location>
</feature>
<protein>
    <submittedName>
        <fullName evidence="2">DUF2306 domain-containing protein</fullName>
    </submittedName>
</protein>
<feature type="transmembrane region" description="Helical" evidence="1">
    <location>
        <begin position="151"/>
        <end position="171"/>
    </location>
</feature>
<reference evidence="2 3" key="1">
    <citation type="submission" date="2018-10" db="EMBL/GenBank/DDBJ databases">
        <title>Phylogenomics of Brevibacillus.</title>
        <authorList>
            <person name="Dunlap C."/>
        </authorList>
    </citation>
    <scope>NUCLEOTIDE SEQUENCE [LARGE SCALE GENOMIC DNA]</scope>
    <source>
        <strain evidence="2 3">JCM 15716</strain>
    </source>
</reference>
<accession>A0A3M8DI03</accession>
<feature type="transmembrane region" description="Helical" evidence="1">
    <location>
        <begin position="87"/>
        <end position="107"/>
    </location>
</feature>
<keyword evidence="3" id="KW-1185">Reference proteome</keyword>
<dbReference type="EMBL" id="RHHQ01000012">
    <property type="protein sequence ID" value="RNB87229.1"/>
    <property type="molecule type" value="Genomic_DNA"/>
</dbReference>
<keyword evidence="1" id="KW-1133">Transmembrane helix</keyword>
<dbReference type="InterPro" id="IPR018750">
    <property type="entry name" value="DUF2306_membrane"/>
</dbReference>
<evidence type="ECO:0000313" key="2">
    <source>
        <dbReference type="EMBL" id="RNB87229.1"/>
    </source>
</evidence>
<sequence length="214" mass="23677">MERKKGTIGKILLIAVIVIVGLVAAAPYATLDPALSRIKLDPGYPLHYPLLVIHIFTALIALLTGPFQFSERLRQTRMSLHRLLGKVYLATILISSVTGLAVAFHDASFTKQMAFVTLSALWLLTAWRGYQTIRKGDVAGHRVWMMRSYGITLVAVTARLVVPVCILFYLAAKGLPGTDGIAQMIDAILQVNIWLGIILNMVILEWSLIRKANR</sequence>
<dbReference type="Pfam" id="PF10067">
    <property type="entry name" value="DUF2306"/>
    <property type="match status" value="1"/>
</dbReference>
<feature type="transmembrane region" description="Helical" evidence="1">
    <location>
        <begin position="113"/>
        <end position="130"/>
    </location>
</feature>
<gene>
    <name evidence="2" type="ORF">EDM56_16270</name>
</gene>
<dbReference type="RefSeq" id="WP_122918928.1">
    <property type="nucleotide sequence ID" value="NZ_RHHQ01000012.1"/>
</dbReference>
<proteinExistence type="predicted"/>
<organism evidence="2 3">
    <name type="scientific">Brevibacillus fluminis</name>
    <dbReference type="NCBI Taxonomy" id="511487"/>
    <lineage>
        <taxon>Bacteria</taxon>
        <taxon>Bacillati</taxon>
        <taxon>Bacillota</taxon>
        <taxon>Bacilli</taxon>
        <taxon>Bacillales</taxon>
        <taxon>Paenibacillaceae</taxon>
        <taxon>Brevibacillus</taxon>
    </lineage>
</organism>
<feature type="transmembrane region" description="Helical" evidence="1">
    <location>
        <begin position="46"/>
        <end position="67"/>
    </location>
</feature>